<feature type="chain" id="PRO_5030741087" description="DUF1302 family protein" evidence="1">
    <location>
        <begin position="25"/>
        <end position="493"/>
    </location>
</feature>
<keyword evidence="1" id="KW-0732">Signal</keyword>
<reference evidence="2" key="1">
    <citation type="journal article" date="2020" name="mSystems">
        <title>Genome- and Community-Level Interaction Insights into Carbon Utilization and Element Cycling Functions of Hydrothermarchaeota in Hydrothermal Sediment.</title>
        <authorList>
            <person name="Zhou Z."/>
            <person name="Liu Y."/>
            <person name="Xu W."/>
            <person name="Pan J."/>
            <person name="Luo Z.H."/>
            <person name="Li M."/>
        </authorList>
    </citation>
    <scope>NUCLEOTIDE SEQUENCE [LARGE SCALE GENOMIC DNA]</scope>
    <source>
        <strain evidence="2">SpSt-1182</strain>
    </source>
</reference>
<name>A0A7V0XF69_UNCW3</name>
<dbReference type="AlphaFoldDB" id="A0A7V0XF69"/>
<dbReference type="Proteomes" id="UP000885672">
    <property type="component" value="Unassembled WGS sequence"/>
</dbReference>
<comment type="caution">
    <text evidence="2">The sequence shown here is derived from an EMBL/GenBank/DDBJ whole genome shotgun (WGS) entry which is preliminary data.</text>
</comment>
<accession>A0A7V0XF69</accession>
<feature type="signal peptide" evidence="1">
    <location>
        <begin position="1"/>
        <end position="24"/>
    </location>
</feature>
<evidence type="ECO:0000256" key="1">
    <source>
        <dbReference type="SAM" id="SignalP"/>
    </source>
</evidence>
<dbReference type="EMBL" id="DSBX01000212">
    <property type="protein sequence ID" value="HDQ99758.1"/>
    <property type="molecule type" value="Genomic_DNA"/>
</dbReference>
<dbReference type="Pfam" id="PF19494">
    <property type="entry name" value="DUF6029"/>
    <property type="match status" value="2"/>
</dbReference>
<dbReference type="InterPro" id="IPR046070">
    <property type="entry name" value="DUF6029"/>
</dbReference>
<gene>
    <name evidence="2" type="ORF">ENN51_05695</name>
</gene>
<evidence type="ECO:0008006" key="3">
    <source>
        <dbReference type="Google" id="ProtNLM"/>
    </source>
</evidence>
<organism evidence="2">
    <name type="scientific">candidate division WOR-3 bacterium</name>
    <dbReference type="NCBI Taxonomy" id="2052148"/>
    <lineage>
        <taxon>Bacteria</taxon>
        <taxon>Bacteria division WOR-3</taxon>
    </lineage>
</organism>
<proteinExistence type="predicted"/>
<dbReference type="SUPFAM" id="SSF56935">
    <property type="entry name" value="Porins"/>
    <property type="match status" value="1"/>
</dbReference>
<evidence type="ECO:0000313" key="2">
    <source>
        <dbReference type="EMBL" id="HDQ99758.1"/>
    </source>
</evidence>
<protein>
    <recommendedName>
        <fullName evidence="3">DUF1302 family protein</fullName>
    </recommendedName>
</protein>
<sequence>MTIPGPKARPVGLLLAALALSAAAAELSISGSNRAEFWSYFDSTFSTQLEEKLDLSLRYGDLRGTFGLFAYEPSKPWTDARKPLRLLDYSIAYSPRQFEVLFGRFYQDFGKGLALRAYRDEEFRHYKSLYGLRGTARLPHRTELVLLGAQLREVFFQENTYRIINIADTADQALGANLSSRPFRWGGLGARYVRINRTTDPQARAFTELIGGDLTAAAGPVELYGEVCRRLGTAPGLGGRETGFGWFASGTVSFPGYSIVGQAMDYDRLAFPAGLYHWNDPPTPIRSGVSVNRGEDERGFGVVATATPFAPLYLGAEYGRLYTRDDTSAGVIEWEGKTRYPLDDWTFELAFNRMYQHNIELGTRERVIAKPVLYVKYLTGRHTFAFEADYGFVDERSVIDEQWKYRELATALSYGYGASWLFTVGLQHVDELLEKRYNGEQVWPFFETVWNVTQRNMLRVRIGAERGGYTCSGGICRFEAPFRGAKVQLISRF</sequence>